<dbReference type="Gene3D" id="3.90.1530.10">
    <property type="entry name" value="Conserved hypothetical protein from pyrococcus furiosus pfu- 392566-001, ParB domain"/>
    <property type="match status" value="1"/>
</dbReference>
<name>A9D4P4_HOEPD</name>
<comment type="caution">
    <text evidence="2">The sequence shown here is derived from an EMBL/GenBank/DDBJ whole genome shotgun (WGS) entry which is preliminary data.</text>
</comment>
<dbReference type="SMART" id="SM00470">
    <property type="entry name" value="ParB"/>
    <property type="match status" value="1"/>
</dbReference>
<dbReference type="OrthoDB" id="4545778at2"/>
<evidence type="ECO:0000313" key="2">
    <source>
        <dbReference type="EMBL" id="EDQ33927.1"/>
    </source>
</evidence>
<protein>
    <submittedName>
        <fullName evidence="2">ParB-like nuclease domain protein</fullName>
    </submittedName>
</protein>
<reference evidence="2 3" key="2">
    <citation type="submission" date="2012-06" db="EMBL/GenBank/DDBJ databases">
        <authorList>
            <person name="Fiebig A."/>
        </authorList>
    </citation>
    <scope>NUCLEOTIDE SEQUENCE [LARGE SCALE GENOMIC DNA]</scope>
    <source>
        <strain evidence="2 3">DFL-43</strain>
    </source>
</reference>
<dbReference type="Pfam" id="PF02195">
    <property type="entry name" value="ParB_N"/>
    <property type="match status" value="1"/>
</dbReference>
<dbReference type="InterPro" id="IPR036086">
    <property type="entry name" value="ParB/Sulfiredoxin_sf"/>
</dbReference>
<dbReference type="InterPro" id="IPR003115">
    <property type="entry name" value="ParB_N"/>
</dbReference>
<dbReference type="EMBL" id="ABIA03000002">
    <property type="protein sequence ID" value="EDQ33927.1"/>
    <property type="molecule type" value="Genomic_DNA"/>
</dbReference>
<dbReference type="eggNOG" id="COG1475">
    <property type="taxonomic scope" value="Bacteria"/>
</dbReference>
<accession>A9D4P4</accession>
<gene>
    <name evidence="2" type="ORF">HPDFL43_05720</name>
</gene>
<dbReference type="Proteomes" id="UP000004291">
    <property type="component" value="Chromosome"/>
</dbReference>
<evidence type="ECO:0000313" key="3">
    <source>
        <dbReference type="Proteomes" id="UP000004291"/>
    </source>
</evidence>
<dbReference type="HOGENOM" id="CLU_076572_0_0_5"/>
<dbReference type="SUPFAM" id="SSF110849">
    <property type="entry name" value="ParB/Sulfiredoxin"/>
    <property type="match status" value="1"/>
</dbReference>
<organism evidence="2 3">
    <name type="scientific">Hoeflea phototrophica (strain DSM 17068 / NCIMB 14078 / DFL-43)</name>
    <dbReference type="NCBI Taxonomy" id="411684"/>
    <lineage>
        <taxon>Bacteria</taxon>
        <taxon>Pseudomonadati</taxon>
        <taxon>Pseudomonadota</taxon>
        <taxon>Alphaproteobacteria</taxon>
        <taxon>Hyphomicrobiales</taxon>
        <taxon>Rhizobiaceae</taxon>
        <taxon>Hoeflea</taxon>
    </lineage>
</organism>
<dbReference type="AlphaFoldDB" id="A9D4P4"/>
<sequence length="318" mass="34829">MSGPQHPAPPPVGRDAPVLRCVTIPAAMAKPVVRGERPHLGWVEISKLRIDDRYQRPLQRHNWEAIGRIARAFDWSLFTVVDIAPVGDGRFSVIDGQHRVHAAAMVGIDKVPVRVVQAPVEGQARAFMGINGNVTAITPFHVLRASLAAGVPWAVEADRAIARAGCRLMTSNRTATERKPGEIYAVQWVRERIERDGAVSRSSLTVMEVALGSLKASREGGSEVGIWTYSALRGWYSAVEALDDWLEAAGAVRSLASFLDREGLGEALARAEDRYRQAKRDGRPTAPVYRLLMSDFQDRLDEVFKTKAAFIKAGEGGC</sequence>
<feature type="domain" description="ParB-like N-terminal" evidence="1">
    <location>
        <begin position="41"/>
        <end position="134"/>
    </location>
</feature>
<proteinExistence type="predicted"/>
<keyword evidence="3" id="KW-1185">Reference proteome</keyword>
<dbReference type="RefSeq" id="WP_007196933.1">
    <property type="nucleotide sequence ID" value="NZ_CM002917.1"/>
</dbReference>
<dbReference type="STRING" id="411684.HPDFL43_05720"/>
<evidence type="ECO:0000259" key="1">
    <source>
        <dbReference type="SMART" id="SM00470"/>
    </source>
</evidence>
<reference evidence="2 3" key="1">
    <citation type="submission" date="2007-10" db="EMBL/GenBank/DDBJ databases">
        <authorList>
            <person name="Wagner-Dobler I."/>
            <person name="Ferriera S."/>
            <person name="Johnson J."/>
            <person name="Kravitz S."/>
            <person name="Beeson K."/>
            <person name="Sutton G."/>
            <person name="Rogers Y.-H."/>
            <person name="Friedman R."/>
            <person name="Frazier M."/>
            <person name="Venter J.C."/>
        </authorList>
    </citation>
    <scope>NUCLEOTIDE SEQUENCE [LARGE SCALE GENOMIC DNA]</scope>
    <source>
        <strain evidence="2 3">DFL-43</strain>
    </source>
</reference>